<dbReference type="InParanoid" id="A0A1Q3BNY4"/>
<feature type="chain" id="PRO_5012275665" description="Secreted protein" evidence="1">
    <location>
        <begin position="23"/>
        <end position="109"/>
    </location>
</feature>
<sequence>MRFSYCSLVVVGCLMLTSFKKSKSIKAISKTYGSIKMKSTNLAIKLMRSTTCGTSLKFTTVNPKNRTNPNRCLHLHNQITPYCNKSNEDCHKEERHPYDSSSTVTKNKA</sequence>
<keyword evidence="3" id="KW-1185">Reference proteome</keyword>
<dbReference type="EMBL" id="BDDD01000746">
    <property type="protein sequence ID" value="GAV69720.1"/>
    <property type="molecule type" value="Genomic_DNA"/>
</dbReference>
<evidence type="ECO:0000256" key="1">
    <source>
        <dbReference type="SAM" id="SignalP"/>
    </source>
</evidence>
<evidence type="ECO:0008006" key="4">
    <source>
        <dbReference type="Google" id="ProtNLM"/>
    </source>
</evidence>
<dbReference type="AlphaFoldDB" id="A0A1Q3BNY4"/>
<feature type="signal peptide" evidence="1">
    <location>
        <begin position="1"/>
        <end position="22"/>
    </location>
</feature>
<evidence type="ECO:0000313" key="3">
    <source>
        <dbReference type="Proteomes" id="UP000187406"/>
    </source>
</evidence>
<gene>
    <name evidence="2" type="ORF">CFOL_v3_13221</name>
</gene>
<dbReference type="Proteomes" id="UP000187406">
    <property type="component" value="Unassembled WGS sequence"/>
</dbReference>
<protein>
    <recommendedName>
        <fullName evidence="4">Secreted protein</fullName>
    </recommendedName>
</protein>
<proteinExistence type="predicted"/>
<name>A0A1Q3BNY4_CEPFO</name>
<organism evidence="2 3">
    <name type="scientific">Cephalotus follicularis</name>
    <name type="common">Albany pitcher plant</name>
    <dbReference type="NCBI Taxonomy" id="3775"/>
    <lineage>
        <taxon>Eukaryota</taxon>
        <taxon>Viridiplantae</taxon>
        <taxon>Streptophyta</taxon>
        <taxon>Embryophyta</taxon>
        <taxon>Tracheophyta</taxon>
        <taxon>Spermatophyta</taxon>
        <taxon>Magnoliopsida</taxon>
        <taxon>eudicotyledons</taxon>
        <taxon>Gunneridae</taxon>
        <taxon>Pentapetalae</taxon>
        <taxon>rosids</taxon>
        <taxon>fabids</taxon>
        <taxon>Oxalidales</taxon>
        <taxon>Cephalotaceae</taxon>
        <taxon>Cephalotus</taxon>
    </lineage>
</organism>
<comment type="caution">
    <text evidence="2">The sequence shown here is derived from an EMBL/GenBank/DDBJ whole genome shotgun (WGS) entry which is preliminary data.</text>
</comment>
<evidence type="ECO:0000313" key="2">
    <source>
        <dbReference type="EMBL" id="GAV69720.1"/>
    </source>
</evidence>
<reference evidence="3" key="1">
    <citation type="submission" date="2016-04" db="EMBL/GenBank/DDBJ databases">
        <title>Cephalotus genome sequencing.</title>
        <authorList>
            <person name="Fukushima K."/>
            <person name="Hasebe M."/>
            <person name="Fang X."/>
        </authorList>
    </citation>
    <scope>NUCLEOTIDE SEQUENCE [LARGE SCALE GENOMIC DNA]</scope>
    <source>
        <strain evidence="3">cv. St1</strain>
    </source>
</reference>
<accession>A0A1Q3BNY4</accession>
<keyword evidence="1" id="KW-0732">Signal</keyword>